<dbReference type="EMBL" id="CP019646">
    <property type="protein sequence ID" value="AQQ72096.1"/>
    <property type="molecule type" value="Genomic_DNA"/>
</dbReference>
<proteinExistence type="predicted"/>
<evidence type="ECO:0000256" key="2">
    <source>
        <dbReference type="ARBA" id="ARBA00022989"/>
    </source>
</evidence>
<evidence type="ECO:0000256" key="3">
    <source>
        <dbReference type="ARBA" id="ARBA00023136"/>
    </source>
</evidence>
<dbReference type="Proteomes" id="UP000188181">
    <property type="component" value="Chromosome"/>
</dbReference>
<protein>
    <submittedName>
        <fullName evidence="7">H+ Antiporter protein</fullName>
    </submittedName>
</protein>
<sequence length="789" mass="86403">MSAKVKRLTEVEKLMKLPWLVAASMTNSVFVILTFAGSVFILFLNELGFSKSQTGTIISLMPFCQVLGIFVGPLIARVGYRKMFLSFSLARTLIMSMILLVPFVAGKYGTQGAYYVFMGIFLSFAICRACGETGFVAWTQEIIPNSIRGKFSSVNSIISTLTMMATFAISGYVLRRFEHLGLSRFMILISAGLLMGYVSLVFYYLLPGGTAVHESERKNAGFTAILSSLKDRLYLKYLTGVSLGVLGSGALFSFLPLYMKEVAGIEAGTIVWIDLGGMTGSIMLSYLWGWACDRYGSRPVMLTSLALLAFVPMLWYFLPRGSASTPVLAFFMSFAGGASNIGWLVAMGQYLYNTIVPEEKKGAYMPVFYAVTGLLAGTGPLLAGLLLESTGDFSYSIWKLSFDSYSLLFGSAILILLAAAFVIKHLQSDGRLTTQQFVGIFFQGNPVSALGNIIRFHRGGDETFRADITERLGLAGGSISMDELIDALDDPSFHVRHEAINSLARLKSHPDIINALLGVAAGEQPDLALSAVRSLGKLGDRTAIIPLRELLLSEYELLQAAAARSLGRLGDVDSKSFMLQRMNEIDDNGLRLAYASALGALHANEAIDKMFNLLCELEDQPSRSEAAWAIAKIMGNENLYILMDRRLRKKPGTATARILLSLRKLHADTLNTDDVKAAYQSAVSAFANGKMRTGADRLCELFEKYPPQGLTEAAVYAAQRCLEQLRKPDEPRIEFLLLLLQALREKEKKTGKSPNATDETGGKLNHAEQQTPVEPQNPDKNQDKTDTSP</sequence>
<feature type="transmembrane region" description="Helical" evidence="5">
    <location>
        <begin position="330"/>
        <end position="352"/>
    </location>
</feature>
<dbReference type="Pfam" id="PF13646">
    <property type="entry name" value="HEAT_2"/>
    <property type="match status" value="1"/>
</dbReference>
<dbReference type="Pfam" id="PF07690">
    <property type="entry name" value="MFS_1"/>
    <property type="match status" value="1"/>
</dbReference>
<accession>A0A1R7T606</accession>
<dbReference type="InterPro" id="IPR011989">
    <property type="entry name" value="ARM-like"/>
</dbReference>
<evidence type="ECO:0000313" key="7">
    <source>
        <dbReference type="EMBL" id="AQQ72096.1"/>
    </source>
</evidence>
<feature type="transmembrane region" description="Helical" evidence="5">
    <location>
        <begin position="152"/>
        <end position="173"/>
    </location>
</feature>
<keyword evidence="2 5" id="KW-1133">Transmembrane helix</keyword>
<feature type="transmembrane region" description="Helical" evidence="5">
    <location>
        <begin position="300"/>
        <end position="318"/>
    </location>
</feature>
<dbReference type="GO" id="GO:0022857">
    <property type="term" value="F:transmembrane transporter activity"/>
    <property type="evidence" value="ECO:0007669"/>
    <property type="project" value="InterPro"/>
</dbReference>
<keyword evidence="3 5" id="KW-0472">Membrane</keyword>
<feature type="region of interest" description="Disordered" evidence="4">
    <location>
        <begin position="746"/>
        <end position="789"/>
    </location>
</feature>
<dbReference type="OrthoDB" id="3464935at2"/>
<organism evidence="7 8">
    <name type="scientific">Limihaloglobus sulfuriphilus</name>
    <dbReference type="NCBI Taxonomy" id="1851148"/>
    <lineage>
        <taxon>Bacteria</taxon>
        <taxon>Pseudomonadati</taxon>
        <taxon>Planctomycetota</taxon>
        <taxon>Phycisphaerae</taxon>
        <taxon>Sedimentisphaerales</taxon>
        <taxon>Sedimentisphaeraceae</taxon>
        <taxon>Limihaloglobus</taxon>
    </lineage>
</organism>
<dbReference type="PANTHER" id="PTHR23526">
    <property type="entry name" value="INTEGRAL MEMBRANE TRANSPORT PROTEIN-RELATED"/>
    <property type="match status" value="1"/>
</dbReference>
<keyword evidence="8" id="KW-1185">Reference proteome</keyword>
<evidence type="ECO:0000313" key="8">
    <source>
        <dbReference type="Proteomes" id="UP000188181"/>
    </source>
</evidence>
<feature type="compositionally biased region" description="Basic and acidic residues" evidence="4">
    <location>
        <begin position="780"/>
        <end position="789"/>
    </location>
</feature>
<dbReference type="PROSITE" id="PS50850">
    <property type="entry name" value="MFS"/>
    <property type="match status" value="1"/>
</dbReference>
<dbReference type="SUPFAM" id="SSF103473">
    <property type="entry name" value="MFS general substrate transporter"/>
    <property type="match status" value="1"/>
</dbReference>
<gene>
    <name evidence="7" type="ORF">SMSP2_02476</name>
</gene>
<dbReference type="SUPFAM" id="SSF48371">
    <property type="entry name" value="ARM repeat"/>
    <property type="match status" value="1"/>
</dbReference>
<evidence type="ECO:0000256" key="5">
    <source>
        <dbReference type="SAM" id="Phobius"/>
    </source>
</evidence>
<dbReference type="KEGG" id="pbas:SMSP2_02476"/>
<feature type="transmembrane region" description="Helical" evidence="5">
    <location>
        <begin position="112"/>
        <end position="131"/>
    </location>
</feature>
<dbReference type="Gene3D" id="1.25.10.10">
    <property type="entry name" value="Leucine-rich Repeat Variant"/>
    <property type="match status" value="1"/>
</dbReference>
<keyword evidence="1 5" id="KW-0812">Transmembrane</keyword>
<feature type="transmembrane region" description="Helical" evidence="5">
    <location>
        <begin position="405"/>
        <end position="423"/>
    </location>
</feature>
<reference evidence="8" key="1">
    <citation type="submission" date="2017-02" db="EMBL/GenBank/DDBJ databases">
        <title>Comparative genomics and description of representatives of a novel lineage of planctomycetes thriving in anoxic sediments.</title>
        <authorList>
            <person name="Spring S."/>
            <person name="Bunk B."/>
            <person name="Sproer C."/>
        </authorList>
    </citation>
    <scope>NUCLEOTIDE SEQUENCE [LARGE SCALE GENOMIC DNA]</scope>
    <source>
        <strain evidence="8">SM-Chi-D1</strain>
    </source>
</reference>
<feature type="transmembrane region" description="Helical" evidence="5">
    <location>
        <begin position="83"/>
        <end position="106"/>
    </location>
</feature>
<dbReference type="RefSeq" id="WP_146684322.1">
    <property type="nucleotide sequence ID" value="NZ_CP019646.1"/>
</dbReference>
<dbReference type="PANTHER" id="PTHR23526:SF2">
    <property type="entry name" value="MAJOR FACILITATOR SUPERFAMILY (MFS) PROFILE DOMAIN-CONTAINING PROTEIN"/>
    <property type="match status" value="1"/>
</dbReference>
<dbReference type="InterPro" id="IPR020846">
    <property type="entry name" value="MFS_dom"/>
</dbReference>
<dbReference type="STRING" id="1851148.SMSP2_02476"/>
<feature type="transmembrane region" description="Helical" evidence="5">
    <location>
        <begin position="185"/>
        <end position="206"/>
    </location>
</feature>
<feature type="transmembrane region" description="Helical" evidence="5">
    <location>
        <begin position="237"/>
        <end position="258"/>
    </location>
</feature>
<dbReference type="InterPro" id="IPR011701">
    <property type="entry name" value="MFS"/>
</dbReference>
<evidence type="ECO:0000256" key="1">
    <source>
        <dbReference type="ARBA" id="ARBA00022692"/>
    </source>
</evidence>
<dbReference type="Gene3D" id="1.20.1250.20">
    <property type="entry name" value="MFS general substrate transporter like domains"/>
    <property type="match status" value="2"/>
</dbReference>
<feature type="transmembrane region" description="Helical" evidence="5">
    <location>
        <begin position="270"/>
        <end position="288"/>
    </location>
</feature>
<feature type="transmembrane region" description="Helical" evidence="5">
    <location>
        <begin position="364"/>
        <end position="385"/>
    </location>
</feature>
<dbReference type="InterPro" id="IPR036259">
    <property type="entry name" value="MFS_trans_sf"/>
</dbReference>
<feature type="transmembrane region" description="Helical" evidence="5">
    <location>
        <begin position="56"/>
        <end position="76"/>
    </location>
</feature>
<dbReference type="InterPro" id="IPR052528">
    <property type="entry name" value="Sugar_transport-like"/>
</dbReference>
<feature type="transmembrane region" description="Helical" evidence="5">
    <location>
        <begin position="20"/>
        <end position="44"/>
    </location>
</feature>
<dbReference type="InterPro" id="IPR004155">
    <property type="entry name" value="PBS_lyase_HEAT"/>
</dbReference>
<name>A0A1R7T606_9BACT</name>
<dbReference type="InterPro" id="IPR016024">
    <property type="entry name" value="ARM-type_fold"/>
</dbReference>
<dbReference type="AlphaFoldDB" id="A0A1R7T606"/>
<dbReference type="SMART" id="SM00567">
    <property type="entry name" value="EZ_HEAT"/>
    <property type="match status" value="4"/>
</dbReference>
<evidence type="ECO:0000259" key="6">
    <source>
        <dbReference type="PROSITE" id="PS50850"/>
    </source>
</evidence>
<evidence type="ECO:0000256" key="4">
    <source>
        <dbReference type="SAM" id="MobiDB-lite"/>
    </source>
</evidence>
<feature type="domain" description="Major facilitator superfamily (MFS) profile" evidence="6">
    <location>
        <begin position="14"/>
        <end position="427"/>
    </location>
</feature>